<reference evidence="11 12" key="1">
    <citation type="submission" date="2017-04" db="EMBL/GenBank/DDBJ databases">
        <authorList>
            <person name="Afonso C.L."/>
            <person name="Miller P.J."/>
            <person name="Scott M.A."/>
            <person name="Spackman E."/>
            <person name="Goraichik I."/>
            <person name="Dimitrov K.M."/>
            <person name="Suarez D.L."/>
            <person name="Swayne D.E."/>
        </authorList>
    </citation>
    <scope>NUCLEOTIDE SEQUENCE [LARGE SCALE GENOMIC DNA]</scope>
    <source>
        <strain evidence="11 12">DSM 11270</strain>
    </source>
</reference>
<evidence type="ECO:0000256" key="7">
    <source>
        <dbReference type="ARBA" id="ARBA00023002"/>
    </source>
</evidence>
<proteinExistence type="predicted"/>
<dbReference type="OrthoDB" id="9769404at2"/>
<evidence type="ECO:0000256" key="8">
    <source>
        <dbReference type="ARBA" id="ARBA00023136"/>
    </source>
</evidence>
<comment type="subcellular location">
    <subcellularLocation>
        <location evidence="1">Cell membrane</location>
        <topology evidence="1">Multi-pass membrane protein</topology>
    </subcellularLocation>
</comment>
<dbReference type="AlphaFoldDB" id="A0A1W1UGP7"/>
<evidence type="ECO:0000256" key="3">
    <source>
        <dbReference type="ARBA" id="ARBA00022475"/>
    </source>
</evidence>
<keyword evidence="5" id="KW-0249">Electron transport</keyword>
<evidence type="ECO:0000256" key="5">
    <source>
        <dbReference type="ARBA" id="ARBA00022982"/>
    </source>
</evidence>
<dbReference type="InterPro" id="IPR023234">
    <property type="entry name" value="NarG-like_domain"/>
</dbReference>
<dbReference type="GO" id="GO:0020037">
    <property type="term" value="F:heme binding"/>
    <property type="evidence" value="ECO:0007669"/>
    <property type="project" value="TreeGrafter"/>
</dbReference>
<dbReference type="Pfam" id="PF02665">
    <property type="entry name" value="Nitrate_red_gam"/>
    <property type="match status" value="1"/>
</dbReference>
<feature type="transmembrane region" description="Helical" evidence="9">
    <location>
        <begin position="111"/>
        <end position="129"/>
    </location>
</feature>
<accession>A0A1W1UGP7</accession>
<dbReference type="GO" id="GO:0009055">
    <property type="term" value="F:electron transfer activity"/>
    <property type="evidence" value="ECO:0007669"/>
    <property type="project" value="TreeGrafter"/>
</dbReference>
<dbReference type="InterPro" id="IPR051936">
    <property type="entry name" value="Heme-iron_electron_transfer"/>
</dbReference>
<feature type="transmembrane region" description="Helical" evidence="9">
    <location>
        <begin position="150"/>
        <end position="170"/>
    </location>
</feature>
<feature type="transmembrane region" description="Helical" evidence="9">
    <location>
        <begin position="6"/>
        <end position="26"/>
    </location>
</feature>
<evidence type="ECO:0000256" key="1">
    <source>
        <dbReference type="ARBA" id="ARBA00004651"/>
    </source>
</evidence>
<dbReference type="GO" id="GO:0019645">
    <property type="term" value="P:anaerobic electron transport chain"/>
    <property type="evidence" value="ECO:0007669"/>
    <property type="project" value="TreeGrafter"/>
</dbReference>
<keyword evidence="7" id="KW-0560">Oxidoreductase</keyword>
<keyword evidence="12" id="KW-1185">Reference proteome</keyword>
<keyword evidence="4 9" id="KW-0812">Transmembrane</keyword>
<dbReference type="STRING" id="656914.SAMN00017405_0847"/>
<dbReference type="PANTHER" id="PTHR30598">
    <property type="entry name" value="NITRATE REDUCTASE PRIVATE CHAPERONE, REDOX ENZYME MATURATION PROTEIN REMP FAMILY"/>
    <property type="match status" value="1"/>
</dbReference>
<evidence type="ECO:0000256" key="2">
    <source>
        <dbReference type="ARBA" id="ARBA00022448"/>
    </source>
</evidence>
<keyword evidence="6 9" id="KW-1133">Transmembrane helix</keyword>
<dbReference type="GO" id="GO:0008940">
    <property type="term" value="F:nitrate reductase activity"/>
    <property type="evidence" value="ECO:0007669"/>
    <property type="project" value="TreeGrafter"/>
</dbReference>
<feature type="transmembrane region" description="Helical" evidence="9">
    <location>
        <begin position="190"/>
        <end position="212"/>
    </location>
</feature>
<evidence type="ECO:0000256" key="4">
    <source>
        <dbReference type="ARBA" id="ARBA00022692"/>
    </source>
</evidence>
<dbReference type="GO" id="GO:0005886">
    <property type="term" value="C:plasma membrane"/>
    <property type="evidence" value="ECO:0007669"/>
    <property type="project" value="UniProtKB-SubCell"/>
</dbReference>
<evidence type="ECO:0000259" key="10">
    <source>
        <dbReference type="Pfam" id="PF02665"/>
    </source>
</evidence>
<feature type="domain" description="NarG-like" evidence="10">
    <location>
        <begin position="65"/>
        <end position="221"/>
    </location>
</feature>
<keyword evidence="8 9" id="KW-0472">Membrane</keyword>
<gene>
    <name evidence="11" type="ORF">SAMN00017405_0847</name>
</gene>
<dbReference type="RefSeq" id="WP_159446228.1">
    <property type="nucleotide sequence ID" value="NZ_FWWT01000005.1"/>
</dbReference>
<evidence type="ECO:0000313" key="11">
    <source>
        <dbReference type="EMBL" id="SMB80213.1"/>
    </source>
</evidence>
<dbReference type="Gene3D" id="1.20.950.20">
    <property type="entry name" value="Transmembrane di-heme cytochromes, Chain C"/>
    <property type="match status" value="1"/>
</dbReference>
<evidence type="ECO:0000256" key="9">
    <source>
        <dbReference type="SAM" id="Phobius"/>
    </source>
</evidence>
<dbReference type="SUPFAM" id="SSF103501">
    <property type="entry name" value="Respiratory nitrate reductase 1 gamma chain"/>
    <property type="match status" value="1"/>
</dbReference>
<dbReference type="Proteomes" id="UP000192731">
    <property type="component" value="Unassembled WGS sequence"/>
</dbReference>
<sequence>MEIFFRVMAFAAIAIFGIGVFYRISLWNQTPIPHRQTLYPAPTTKAEANFKIAKELALFQTLFENDKPLWVGSWIFHVGLAGAIFGHFVGIPTLGEQFAIVPGISVELSKQLSSILGTAAGLMLLYGLVHLLIRRSTVREVKIISDPMDFFDLFLLLGIVGTGNLMRFLTPIEYIEAKNFVIDIFTFSPIAIPSNTTFLIHFTLVMVLLMYFPFSKLMHFLGSIYTRAISTRPGTGTYQTDQVRLNSVDQKVNRGV</sequence>
<feature type="transmembrane region" description="Helical" evidence="9">
    <location>
        <begin position="69"/>
        <end position="91"/>
    </location>
</feature>
<keyword evidence="3" id="KW-1003">Cell membrane</keyword>
<dbReference type="EMBL" id="FWWT01000005">
    <property type="protein sequence ID" value="SMB80213.1"/>
    <property type="molecule type" value="Genomic_DNA"/>
</dbReference>
<evidence type="ECO:0000256" key="6">
    <source>
        <dbReference type="ARBA" id="ARBA00022989"/>
    </source>
</evidence>
<organism evidence="11 12">
    <name type="scientific">Desulfonispora thiosulfatigenes DSM 11270</name>
    <dbReference type="NCBI Taxonomy" id="656914"/>
    <lineage>
        <taxon>Bacteria</taxon>
        <taxon>Bacillati</taxon>
        <taxon>Bacillota</taxon>
        <taxon>Clostridia</taxon>
        <taxon>Eubacteriales</taxon>
        <taxon>Peptococcaceae</taxon>
        <taxon>Desulfonispora</taxon>
    </lineage>
</organism>
<evidence type="ECO:0000313" key="12">
    <source>
        <dbReference type="Proteomes" id="UP000192731"/>
    </source>
</evidence>
<keyword evidence="2" id="KW-0813">Transport</keyword>
<protein>
    <submittedName>
        <fullName evidence="11">Nitrate reductase gamma subunit</fullName>
    </submittedName>
</protein>
<name>A0A1W1UGP7_DESTI</name>
<dbReference type="InterPro" id="IPR036197">
    <property type="entry name" value="NarG-like_sf"/>
</dbReference>
<dbReference type="PANTHER" id="PTHR30598:SF3">
    <property type="entry name" value="RESPIRATORY NITRATE REDUCTASE 1 GAMMA CHAIN"/>
    <property type="match status" value="1"/>
</dbReference>